<dbReference type="InterPro" id="IPR051474">
    <property type="entry name" value="Anti-sigma-K/W_factor"/>
</dbReference>
<dbReference type="OrthoDB" id="5242431at2"/>
<dbReference type="AlphaFoldDB" id="A0A558H4I1"/>
<comment type="caution">
    <text evidence="9">The sequence shown here is derived from an EMBL/GenBank/DDBJ whole genome shotgun (WGS) entry which is preliminary data.</text>
</comment>
<reference evidence="9 10" key="1">
    <citation type="submission" date="2019-07" db="EMBL/GenBank/DDBJ databases">
        <title>Diversity of Bacteria from Kongsfjorden, Arctic.</title>
        <authorList>
            <person name="Yu Y."/>
        </authorList>
    </citation>
    <scope>NUCLEOTIDE SEQUENCE [LARGE SCALE GENOMIC DNA]</scope>
    <source>
        <strain evidence="9 10">SM1928</strain>
    </source>
</reference>
<proteinExistence type="predicted"/>
<accession>A0A558H4I1</accession>
<sequence>MNGNSVHQLLGAYLLGGLEPDEERAFEDHLAGCAECRRELEELESLPALLDAVPPADAVALAVAGGAEALSPLESKADALPKKVLVDLSARRRKSRRRWAALVGAVAAACLALGFLAGPLVNQPPKPDASYSVQSDNGLQLTVGMVKKNWGTELEVEGRSMPLQGTLYLWVKGRDGAEERTCGWTATASGRIKITGATPVQLAGIAGVELRDESEKTVASISVP</sequence>
<keyword evidence="4" id="KW-0805">Transcription regulation</keyword>
<dbReference type="InterPro" id="IPR041916">
    <property type="entry name" value="Anti_sigma_zinc_sf"/>
</dbReference>
<dbReference type="GO" id="GO:0006417">
    <property type="term" value="P:regulation of translation"/>
    <property type="evidence" value="ECO:0007669"/>
    <property type="project" value="TreeGrafter"/>
</dbReference>
<evidence type="ECO:0000256" key="7">
    <source>
        <dbReference type="SAM" id="Phobius"/>
    </source>
</evidence>
<keyword evidence="6" id="KW-0804">Transcription</keyword>
<evidence type="ECO:0000256" key="2">
    <source>
        <dbReference type="ARBA" id="ARBA00022692"/>
    </source>
</evidence>
<name>A0A558H4I1_PAENT</name>
<evidence type="ECO:0000313" key="9">
    <source>
        <dbReference type="EMBL" id="TVU64028.1"/>
    </source>
</evidence>
<dbReference type="RefSeq" id="WP_144649305.1">
    <property type="nucleotide sequence ID" value="NZ_VNFK01000005.1"/>
</dbReference>
<feature type="domain" description="Putative zinc-finger" evidence="8">
    <location>
        <begin position="6"/>
        <end position="37"/>
    </location>
</feature>
<keyword evidence="5 7" id="KW-0472">Membrane</keyword>
<gene>
    <name evidence="9" type="ORF">FQP90_08555</name>
</gene>
<dbReference type="Pfam" id="PF13490">
    <property type="entry name" value="zf-HC2"/>
    <property type="match status" value="1"/>
</dbReference>
<evidence type="ECO:0000256" key="5">
    <source>
        <dbReference type="ARBA" id="ARBA00023136"/>
    </source>
</evidence>
<keyword evidence="2 7" id="KW-0812">Transmembrane</keyword>
<dbReference type="GO" id="GO:0016020">
    <property type="term" value="C:membrane"/>
    <property type="evidence" value="ECO:0007669"/>
    <property type="project" value="UniProtKB-SubCell"/>
</dbReference>
<evidence type="ECO:0000256" key="1">
    <source>
        <dbReference type="ARBA" id="ARBA00004167"/>
    </source>
</evidence>
<evidence type="ECO:0000313" key="10">
    <source>
        <dbReference type="Proteomes" id="UP000316500"/>
    </source>
</evidence>
<dbReference type="InterPro" id="IPR027383">
    <property type="entry name" value="Znf_put"/>
</dbReference>
<keyword evidence="3 7" id="KW-1133">Transmembrane helix</keyword>
<evidence type="ECO:0000256" key="4">
    <source>
        <dbReference type="ARBA" id="ARBA00023015"/>
    </source>
</evidence>
<evidence type="ECO:0000256" key="6">
    <source>
        <dbReference type="ARBA" id="ARBA00023163"/>
    </source>
</evidence>
<evidence type="ECO:0000256" key="3">
    <source>
        <dbReference type="ARBA" id="ARBA00022989"/>
    </source>
</evidence>
<dbReference type="EMBL" id="VNFK01000005">
    <property type="protein sequence ID" value="TVU64028.1"/>
    <property type="molecule type" value="Genomic_DNA"/>
</dbReference>
<comment type="subcellular location">
    <subcellularLocation>
        <location evidence="1">Membrane</location>
        <topology evidence="1">Single-pass membrane protein</topology>
    </subcellularLocation>
</comment>
<feature type="transmembrane region" description="Helical" evidence="7">
    <location>
        <begin position="99"/>
        <end position="121"/>
    </location>
</feature>
<dbReference type="PANTHER" id="PTHR37461">
    <property type="entry name" value="ANTI-SIGMA-K FACTOR RSKA"/>
    <property type="match status" value="1"/>
</dbReference>
<dbReference type="Gene3D" id="1.10.10.1320">
    <property type="entry name" value="Anti-sigma factor, zinc-finger domain"/>
    <property type="match status" value="1"/>
</dbReference>
<dbReference type="Proteomes" id="UP000316500">
    <property type="component" value="Unassembled WGS sequence"/>
</dbReference>
<evidence type="ECO:0000259" key="8">
    <source>
        <dbReference type="Pfam" id="PF13490"/>
    </source>
</evidence>
<protein>
    <submittedName>
        <fullName evidence="9">Anti-sigma factor</fullName>
    </submittedName>
</protein>
<organism evidence="9 10">
    <name type="scientific">Paenarthrobacter nitroguajacolicus</name>
    <name type="common">Arthrobacter nitroguajacolicus</name>
    <dbReference type="NCBI Taxonomy" id="211146"/>
    <lineage>
        <taxon>Bacteria</taxon>
        <taxon>Bacillati</taxon>
        <taxon>Actinomycetota</taxon>
        <taxon>Actinomycetes</taxon>
        <taxon>Micrococcales</taxon>
        <taxon>Micrococcaceae</taxon>
        <taxon>Paenarthrobacter</taxon>
    </lineage>
</organism>
<dbReference type="GO" id="GO:0016989">
    <property type="term" value="F:sigma factor antagonist activity"/>
    <property type="evidence" value="ECO:0007669"/>
    <property type="project" value="TreeGrafter"/>
</dbReference>
<dbReference type="PANTHER" id="PTHR37461:SF1">
    <property type="entry name" value="ANTI-SIGMA-K FACTOR RSKA"/>
    <property type="match status" value="1"/>
</dbReference>